<dbReference type="Pfam" id="PF00753">
    <property type="entry name" value="Lactamase_B"/>
    <property type="match status" value="1"/>
</dbReference>
<dbReference type="SMART" id="SM00849">
    <property type="entry name" value="Lactamase_B"/>
    <property type="match status" value="1"/>
</dbReference>
<dbReference type="InterPro" id="IPR051013">
    <property type="entry name" value="MBL_superfamily_lactonases"/>
</dbReference>
<evidence type="ECO:0000256" key="2">
    <source>
        <dbReference type="ARBA" id="ARBA00022723"/>
    </source>
</evidence>
<protein>
    <recommendedName>
        <fullName evidence="5">Metallo-beta-lactamase domain-containing protein</fullName>
    </recommendedName>
</protein>
<comment type="caution">
    <text evidence="6">The sequence shown here is derived from an EMBL/GenBank/DDBJ whole genome shotgun (WGS) entry which is preliminary data.</text>
</comment>
<name>A0AAW0BJB7_9AGAR</name>
<dbReference type="Gene3D" id="3.60.15.10">
    <property type="entry name" value="Ribonuclease Z/Hydroxyacylglutathione hydrolase-like"/>
    <property type="match status" value="1"/>
</dbReference>
<dbReference type="EMBL" id="JAYKXP010000103">
    <property type="protein sequence ID" value="KAK7026513.1"/>
    <property type="molecule type" value="Genomic_DNA"/>
</dbReference>
<feature type="domain" description="Metallo-beta-lactamase" evidence="5">
    <location>
        <begin position="45"/>
        <end position="257"/>
    </location>
</feature>
<dbReference type="SUPFAM" id="SSF56281">
    <property type="entry name" value="Metallo-hydrolase/oxidoreductase"/>
    <property type="match status" value="1"/>
</dbReference>
<dbReference type="InterPro" id="IPR001279">
    <property type="entry name" value="Metallo-B-lactamas"/>
</dbReference>
<evidence type="ECO:0000256" key="4">
    <source>
        <dbReference type="ARBA" id="ARBA00022833"/>
    </source>
</evidence>
<dbReference type="CDD" id="cd07730">
    <property type="entry name" value="metallo-hydrolase-like_MBL-fold"/>
    <property type="match status" value="1"/>
</dbReference>
<proteinExistence type="inferred from homology"/>
<keyword evidence="4" id="KW-0862">Zinc</keyword>
<dbReference type="Proteomes" id="UP001383192">
    <property type="component" value="Unassembled WGS sequence"/>
</dbReference>
<dbReference type="PANTHER" id="PTHR42978">
    <property type="entry name" value="QUORUM-QUENCHING LACTONASE YTNP-RELATED-RELATED"/>
    <property type="match status" value="1"/>
</dbReference>
<reference evidence="6 7" key="1">
    <citation type="submission" date="2024-01" db="EMBL/GenBank/DDBJ databases">
        <title>A draft genome for a cacao thread blight-causing isolate of Paramarasmius palmivorus.</title>
        <authorList>
            <person name="Baruah I.K."/>
            <person name="Bukari Y."/>
            <person name="Amoako-Attah I."/>
            <person name="Meinhardt L.W."/>
            <person name="Bailey B.A."/>
            <person name="Cohen S.P."/>
        </authorList>
    </citation>
    <scope>NUCLEOTIDE SEQUENCE [LARGE SCALE GENOMIC DNA]</scope>
    <source>
        <strain evidence="6 7">GH-12</strain>
    </source>
</reference>
<evidence type="ECO:0000313" key="6">
    <source>
        <dbReference type="EMBL" id="KAK7026513.1"/>
    </source>
</evidence>
<keyword evidence="2" id="KW-0479">Metal-binding</keyword>
<comment type="similarity">
    <text evidence="1">Belongs to the metallo-beta-lactamase superfamily.</text>
</comment>
<dbReference type="GO" id="GO:0046872">
    <property type="term" value="F:metal ion binding"/>
    <property type="evidence" value="ECO:0007669"/>
    <property type="project" value="UniProtKB-KW"/>
</dbReference>
<dbReference type="GO" id="GO:0016787">
    <property type="term" value="F:hydrolase activity"/>
    <property type="evidence" value="ECO:0007669"/>
    <property type="project" value="UniProtKB-KW"/>
</dbReference>
<keyword evidence="3" id="KW-0378">Hydrolase</keyword>
<dbReference type="PANTHER" id="PTHR42978:SF5">
    <property type="entry name" value="METALLO-BETA-LACTAMASE DOMAIN-CONTAINING PROTEIN"/>
    <property type="match status" value="1"/>
</dbReference>
<evidence type="ECO:0000259" key="5">
    <source>
        <dbReference type="SMART" id="SM00849"/>
    </source>
</evidence>
<evidence type="ECO:0000256" key="3">
    <source>
        <dbReference type="ARBA" id="ARBA00022801"/>
    </source>
</evidence>
<evidence type="ECO:0000313" key="7">
    <source>
        <dbReference type="Proteomes" id="UP001383192"/>
    </source>
</evidence>
<evidence type="ECO:0000256" key="1">
    <source>
        <dbReference type="ARBA" id="ARBA00007749"/>
    </source>
</evidence>
<gene>
    <name evidence="6" type="ORF">VNI00_015593</name>
</gene>
<dbReference type="InterPro" id="IPR036866">
    <property type="entry name" value="RibonucZ/Hydroxyglut_hydro"/>
</dbReference>
<dbReference type="AlphaFoldDB" id="A0AAW0BJB7"/>
<accession>A0AAW0BJB7</accession>
<keyword evidence="7" id="KW-1185">Reference proteome</keyword>
<organism evidence="6 7">
    <name type="scientific">Paramarasmius palmivorus</name>
    <dbReference type="NCBI Taxonomy" id="297713"/>
    <lineage>
        <taxon>Eukaryota</taxon>
        <taxon>Fungi</taxon>
        <taxon>Dikarya</taxon>
        <taxon>Basidiomycota</taxon>
        <taxon>Agaricomycotina</taxon>
        <taxon>Agaricomycetes</taxon>
        <taxon>Agaricomycetidae</taxon>
        <taxon>Agaricales</taxon>
        <taxon>Marasmiineae</taxon>
        <taxon>Marasmiaceae</taxon>
        <taxon>Paramarasmius</taxon>
    </lineage>
</organism>
<sequence>MSASIPPSSSTVSVRMMNVSAKESFAGAAKFLDPVLPGRETFPCSMYAFLIEHQQRRIMFDLGARKDMENLAPVHQAHLNTPEFNLVVERDVVEQLKSVGLKPDVIDTVIWSHTHLDHVGDMSTFPPSTTLVIGPGSSRITYPSVSDAALLESDFANREVHELSFSDTSLSIAGRPALDFFGDGSFYIIDMPGHCPGHVSGLARVTPTTFVLLGGDTCHHPGQIRPNPHIHKTFPCPHHILSSTRRSVSTRYFTTGGSQFELEKRITPLLSVPSGPSFYADRETALNTMRTLSELDADPNVLVAIAHDPTLLGVVDLFPLSIDAWKEKGWKEQVIWKFLEEDNASFRFN</sequence>